<dbReference type="EMBL" id="CAXAMN010027105">
    <property type="protein sequence ID" value="CAK9108397.1"/>
    <property type="molecule type" value="Genomic_DNA"/>
</dbReference>
<feature type="coiled-coil region" evidence="1">
    <location>
        <begin position="30"/>
        <end position="129"/>
    </location>
</feature>
<dbReference type="PANTHER" id="PTHR45615">
    <property type="entry name" value="MYOSIN HEAVY CHAIN, NON-MUSCLE"/>
    <property type="match status" value="1"/>
</dbReference>
<evidence type="ECO:0000256" key="2">
    <source>
        <dbReference type="SAM" id="MobiDB-lite"/>
    </source>
</evidence>
<keyword evidence="4" id="KW-1185">Reference proteome</keyword>
<feature type="coiled-coil region" evidence="1">
    <location>
        <begin position="193"/>
        <end position="376"/>
    </location>
</feature>
<reference evidence="3 4" key="1">
    <citation type="submission" date="2024-02" db="EMBL/GenBank/DDBJ databases">
        <authorList>
            <person name="Chen Y."/>
            <person name="Shah S."/>
            <person name="Dougan E. K."/>
            <person name="Thang M."/>
            <person name="Chan C."/>
        </authorList>
    </citation>
    <scope>NUCLEOTIDE SEQUENCE [LARGE SCALE GENOMIC DNA]</scope>
</reference>
<feature type="non-terminal residue" evidence="3">
    <location>
        <position position="542"/>
    </location>
</feature>
<name>A0ABP0S7R1_9DINO</name>
<feature type="non-terminal residue" evidence="3">
    <location>
        <position position="1"/>
    </location>
</feature>
<dbReference type="Proteomes" id="UP001642484">
    <property type="component" value="Unassembled WGS sequence"/>
</dbReference>
<accession>A0ABP0S7R1</accession>
<evidence type="ECO:0000256" key="1">
    <source>
        <dbReference type="SAM" id="Coils"/>
    </source>
</evidence>
<keyword evidence="1" id="KW-0175">Coiled coil</keyword>
<comment type="caution">
    <text evidence="3">The sequence shown here is derived from an EMBL/GenBank/DDBJ whole genome shotgun (WGS) entry which is preliminary data.</text>
</comment>
<dbReference type="PANTHER" id="PTHR45615:SF66">
    <property type="entry name" value="CARD DOMAIN-CONTAINING PROTEIN"/>
    <property type="match status" value="1"/>
</dbReference>
<protein>
    <submittedName>
        <fullName evidence="3">Uncharacterized protein</fullName>
    </submittedName>
</protein>
<sequence length="542" mass="58620">VASSCAPSVPTVSMFSNECAASGNKESEEIVQLQAQLSAAVARVAELEAQAAQDQSLVVEEQPNGSKDMKEITQLQAQLAASHARVAELEAQASQEEHKTSESKGYEEFLQLEAQLSAAHTRVAELEAQSAQDKPVVLEEQPNGSKDMKEITPLAKGAEHVFCILSVVFLTRVMVHSSLSCIASSKIKLFIDLRQLQAQLAASHARVAELEAQASQEEHKTSESKGYEEFLQLEAQLSAAHTRVAELEAQSAQTLEEQPNTSKDMNEITQLQAQLAAAHARVAELEAQAAQDEPLGSEEGSPRATSEELEEIILQLQAQLSAAHARVEQLEAQANQGQPCPFQERNKAVSEDSDDLMQLQTKLSAANTRVAELEAQAAQDNPLALEARVVELEHELHELRSRTNAEPPQEIQPSFDLAKPKGEDGGDDGWDDFNFGDVQVKPSLDLSKPKGEDGGDDGWDDFNFGDVQAPASSSAPSVPEVSMISTERAASESKESEEIMQLQAKLSAAHTRVAELEAQAAQDQSLVVEEQPSGSKELEEIL</sequence>
<evidence type="ECO:0000313" key="4">
    <source>
        <dbReference type="Proteomes" id="UP001642484"/>
    </source>
</evidence>
<feature type="region of interest" description="Disordered" evidence="2">
    <location>
        <begin position="399"/>
        <end position="496"/>
    </location>
</feature>
<gene>
    <name evidence="3" type="ORF">CCMP2556_LOCUS50515</name>
</gene>
<proteinExistence type="predicted"/>
<feature type="region of interest" description="Disordered" evidence="2">
    <location>
        <begin position="519"/>
        <end position="542"/>
    </location>
</feature>
<organism evidence="3 4">
    <name type="scientific">Durusdinium trenchii</name>
    <dbReference type="NCBI Taxonomy" id="1381693"/>
    <lineage>
        <taxon>Eukaryota</taxon>
        <taxon>Sar</taxon>
        <taxon>Alveolata</taxon>
        <taxon>Dinophyceae</taxon>
        <taxon>Suessiales</taxon>
        <taxon>Symbiodiniaceae</taxon>
        <taxon>Durusdinium</taxon>
    </lineage>
</organism>
<evidence type="ECO:0000313" key="3">
    <source>
        <dbReference type="EMBL" id="CAK9108397.1"/>
    </source>
</evidence>
<feature type="compositionally biased region" description="Low complexity" evidence="2">
    <location>
        <begin position="461"/>
        <end position="488"/>
    </location>
</feature>